<gene>
    <name evidence="2" type="ORF">Agabi119p4_10835</name>
</gene>
<name>A0A8H7C218_AGABI</name>
<dbReference type="GO" id="GO:0016853">
    <property type="term" value="F:isomerase activity"/>
    <property type="evidence" value="ECO:0007669"/>
    <property type="project" value="TreeGrafter"/>
</dbReference>
<reference evidence="2 3" key="1">
    <citation type="journal article" name="Sci. Rep.">
        <title>Telomere-to-telomere assembled and centromere annotated genomes of the two main subspecies of the button mushroom Agaricus bisporus reveal especially polymorphic chromosome ends.</title>
        <authorList>
            <person name="Sonnenberg A.S.M."/>
            <person name="Sedaghat-Telgerd N."/>
            <person name="Lavrijssen B."/>
            <person name="Ohm R.A."/>
            <person name="Hendrickx P.M."/>
            <person name="Scholtmeijer K."/>
            <person name="Baars J.J.P."/>
            <person name="van Peer A."/>
        </authorList>
    </citation>
    <scope>NUCLEOTIDE SEQUENCE [LARGE SCALE GENOMIC DNA]</scope>
    <source>
        <strain evidence="2 3">H119_p4</strain>
    </source>
</reference>
<dbReference type="Gene3D" id="3.10.310.10">
    <property type="entry name" value="Diaminopimelate Epimerase, Chain A, domain 1"/>
    <property type="match status" value="2"/>
</dbReference>
<feature type="active site" evidence="1">
    <location>
        <position position="54"/>
    </location>
</feature>
<dbReference type="InterPro" id="IPR003719">
    <property type="entry name" value="Phenazine_PhzF-like"/>
</dbReference>
<sequence length="307" mass="33567">MSSSRKLNFHIIDVFSTTRYQGNPLAIVHVPLTQTKNLTQEQKQTIAREFNLSETVFMHEGSLDPNTSDAPVKIDIFTTEEELPFAGHPTVGSSWFLLSGPGRVGEQRKEIVLQTKAGNMPATLLDSGRVRVKVHTDYKEHPAIAFPWIKSAQINLQGADYANGTEGAEAIVSIVKGVSYVLLRLNSEDALKRLQGTSGRIEVPGLGEWQGFVGLYAFYEKEDGNVRTRMFAGNLEDPATGSAAATLGGWLGRQKGAGKWTFEIIQGVEMGRKSEIEVFVEVAEGNRVERVELSGNAVEIAEGSIAF</sequence>
<dbReference type="NCBIfam" id="TIGR00654">
    <property type="entry name" value="PhzF_family"/>
    <property type="match status" value="1"/>
</dbReference>
<dbReference type="GO" id="GO:0005737">
    <property type="term" value="C:cytoplasm"/>
    <property type="evidence" value="ECO:0007669"/>
    <property type="project" value="TreeGrafter"/>
</dbReference>
<comment type="caution">
    <text evidence="2">The sequence shown here is derived from an EMBL/GenBank/DDBJ whole genome shotgun (WGS) entry which is preliminary data.</text>
</comment>
<dbReference type="Pfam" id="PF02567">
    <property type="entry name" value="PhzC-PhzF"/>
    <property type="match status" value="1"/>
</dbReference>
<organism evidence="2 3">
    <name type="scientific">Agaricus bisporus var. burnettii</name>
    <dbReference type="NCBI Taxonomy" id="192524"/>
    <lineage>
        <taxon>Eukaryota</taxon>
        <taxon>Fungi</taxon>
        <taxon>Dikarya</taxon>
        <taxon>Basidiomycota</taxon>
        <taxon>Agaricomycotina</taxon>
        <taxon>Agaricomycetes</taxon>
        <taxon>Agaricomycetidae</taxon>
        <taxon>Agaricales</taxon>
        <taxon>Agaricineae</taxon>
        <taxon>Agaricaceae</taxon>
        <taxon>Agaricus</taxon>
    </lineage>
</organism>
<evidence type="ECO:0000313" key="2">
    <source>
        <dbReference type="EMBL" id="KAF7760159.1"/>
    </source>
</evidence>
<protein>
    <recommendedName>
        <fullName evidence="4">Diaminopimelate epimerase-like protein</fullName>
    </recommendedName>
</protein>
<dbReference type="PIRSF" id="PIRSF016184">
    <property type="entry name" value="PhzC_PhzF"/>
    <property type="match status" value="1"/>
</dbReference>
<evidence type="ECO:0008006" key="4">
    <source>
        <dbReference type="Google" id="ProtNLM"/>
    </source>
</evidence>
<dbReference type="SUPFAM" id="SSF54506">
    <property type="entry name" value="Diaminopimelate epimerase-like"/>
    <property type="match status" value="1"/>
</dbReference>
<dbReference type="EMBL" id="JABXXO010000015">
    <property type="protein sequence ID" value="KAF7760159.1"/>
    <property type="molecule type" value="Genomic_DNA"/>
</dbReference>
<evidence type="ECO:0000256" key="1">
    <source>
        <dbReference type="PIRSR" id="PIRSR016184-1"/>
    </source>
</evidence>
<dbReference type="AlphaFoldDB" id="A0A8H7C218"/>
<evidence type="ECO:0000313" key="3">
    <source>
        <dbReference type="Proteomes" id="UP000629468"/>
    </source>
</evidence>
<dbReference type="PANTHER" id="PTHR13774">
    <property type="entry name" value="PHENAZINE BIOSYNTHESIS PROTEIN"/>
    <property type="match status" value="1"/>
</dbReference>
<accession>A0A8H7C218</accession>
<dbReference type="Proteomes" id="UP000629468">
    <property type="component" value="Unassembled WGS sequence"/>
</dbReference>
<proteinExistence type="predicted"/>
<dbReference type="PANTHER" id="PTHR13774:SF32">
    <property type="entry name" value="ANTISENSE-ENHANCING SEQUENCE 1"/>
    <property type="match status" value="1"/>
</dbReference>